<gene>
    <name evidence="3" type="ORF">SISSUDRAFT_1032575</name>
</gene>
<keyword evidence="3" id="KW-0808">Transferase</keyword>
<dbReference type="SUPFAM" id="SSF53335">
    <property type="entry name" value="S-adenosyl-L-methionine-dependent methyltransferases"/>
    <property type="match status" value="1"/>
</dbReference>
<dbReference type="STRING" id="1314776.A0A166EH28"/>
<dbReference type="EMBL" id="KV428044">
    <property type="protein sequence ID" value="KZT39582.1"/>
    <property type="molecule type" value="Genomic_DNA"/>
</dbReference>
<protein>
    <submittedName>
        <fullName evidence="3">S-adenosyl-L-methionine-dependent methyltransferase</fullName>
    </submittedName>
</protein>
<feature type="domain" description="Methyltransferase" evidence="2">
    <location>
        <begin position="105"/>
        <end position="195"/>
    </location>
</feature>
<dbReference type="Proteomes" id="UP000076798">
    <property type="component" value="Unassembled WGS sequence"/>
</dbReference>
<evidence type="ECO:0000313" key="3">
    <source>
        <dbReference type="EMBL" id="KZT39582.1"/>
    </source>
</evidence>
<keyword evidence="4" id="KW-1185">Reference proteome</keyword>
<feature type="region of interest" description="Disordered" evidence="1">
    <location>
        <begin position="1"/>
        <end position="28"/>
    </location>
</feature>
<dbReference type="OrthoDB" id="2013972at2759"/>
<dbReference type="InterPro" id="IPR041698">
    <property type="entry name" value="Methyltransf_25"/>
</dbReference>
<proteinExistence type="predicted"/>
<dbReference type="InterPro" id="IPR029063">
    <property type="entry name" value="SAM-dependent_MTases_sf"/>
</dbReference>
<dbReference type="PANTHER" id="PTHR43591">
    <property type="entry name" value="METHYLTRANSFERASE"/>
    <property type="match status" value="1"/>
</dbReference>
<dbReference type="GO" id="GO:0008168">
    <property type="term" value="F:methyltransferase activity"/>
    <property type="evidence" value="ECO:0007669"/>
    <property type="project" value="UniProtKB-KW"/>
</dbReference>
<evidence type="ECO:0000313" key="4">
    <source>
        <dbReference type="Proteomes" id="UP000076798"/>
    </source>
</evidence>
<dbReference type="Gene3D" id="3.40.50.150">
    <property type="entry name" value="Vaccinia Virus protein VP39"/>
    <property type="match status" value="1"/>
</dbReference>
<evidence type="ECO:0000259" key="2">
    <source>
        <dbReference type="Pfam" id="PF13649"/>
    </source>
</evidence>
<dbReference type="PANTHER" id="PTHR43591:SF110">
    <property type="entry name" value="RHODANESE DOMAIN-CONTAINING PROTEIN"/>
    <property type="match status" value="1"/>
</dbReference>
<organism evidence="3 4">
    <name type="scientific">Sistotremastrum suecicum HHB10207 ss-3</name>
    <dbReference type="NCBI Taxonomy" id="1314776"/>
    <lineage>
        <taxon>Eukaryota</taxon>
        <taxon>Fungi</taxon>
        <taxon>Dikarya</taxon>
        <taxon>Basidiomycota</taxon>
        <taxon>Agaricomycotina</taxon>
        <taxon>Agaricomycetes</taxon>
        <taxon>Sistotremastrales</taxon>
        <taxon>Sistotremastraceae</taxon>
        <taxon>Sistotremastrum</taxon>
    </lineage>
</organism>
<dbReference type="GO" id="GO:0032259">
    <property type="term" value="P:methylation"/>
    <property type="evidence" value="ECO:0007669"/>
    <property type="project" value="UniProtKB-KW"/>
</dbReference>
<evidence type="ECO:0000256" key="1">
    <source>
        <dbReference type="SAM" id="MobiDB-lite"/>
    </source>
</evidence>
<dbReference type="Pfam" id="PF13649">
    <property type="entry name" value="Methyltransf_25"/>
    <property type="match status" value="1"/>
</dbReference>
<dbReference type="CDD" id="cd02440">
    <property type="entry name" value="AdoMet_MTases"/>
    <property type="match status" value="1"/>
</dbReference>
<accession>A0A166EH28</accession>
<name>A0A166EH28_9AGAM</name>
<reference evidence="3 4" key="1">
    <citation type="journal article" date="2016" name="Mol. Biol. Evol.">
        <title>Comparative Genomics of Early-Diverging Mushroom-Forming Fungi Provides Insights into the Origins of Lignocellulose Decay Capabilities.</title>
        <authorList>
            <person name="Nagy L.G."/>
            <person name="Riley R."/>
            <person name="Tritt A."/>
            <person name="Adam C."/>
            <person name="Daum C."/>
            <person name="Floudas D."/>
            <person name="Sun H."/>
            <person name="Yadav J.S."/>
            <person name="Pangilinan J."/>
            <person name="Larsson K.H."/>
            <person name="Matsuura K."/>
            <person name="Barry K."/>
            <person name="Labutti K."/>
            <person name="Kuo R."/>
            <person name="Ohm R.A."/>
            <person name="Bhattacharya S.S."/>
            <person name="Shirouzu T."/>
            <person name="Yoshinaga Y."/>
            <person name="Martin F.M."/>
            <person name="Grigoriev I.V."/>
            <person name="Hibbett D.S."/>
        </authorList>
    </citation>
    <scope>NUCLEOTIDE SEQUENCE [LARGE SCALE GENOMIC DNA]</scope>
    <source>
        <strain evidence="3 4">HHB10207 ss-3</strain>
    </source>
</reference>
<keyword evidence="3" id="KW-0489">Methyltransferase</keyword>
<dbReference type="AlphaFoldDB" id="A0A166EH28"/>
<sequence length="337" mass="38089">MCPDINSLFDAHNQREEPARISTPDSMESIESEELPAFFTERNGRRYHVQSNSTYPLPCDDREQQRLNAQHILLKQILQTNYIGQIGQILNAPGQSHGSARPKIVLDLCTGTGIWLTETATDFPRVHCIGVDMVPIATRYPENNVRFEVHNLLSGISCRDASVDIIHARDILLGFPSPRLPALIREIARVLIPGGLFASGEIHLSVHTPNGIDPFTYCPNTARFFQSLRQVLESLSHPSTGPAHIFNLLSNRNSAFEITQRNFYTIPLGGFSSDPQIREVGVRWANLIHDFALSIREIMDRAIGRESWDDIIRGFNEDITSRREMVMHYHTLSAIKR</sequence>